<evidence type="ECO:0000313" key="2">
    <source>
        <dbReference type="Proteomes" id="UP000005950"/>
    </source>
</evidence>
<gene>
    <name evidence="1" type="ORF">HOLDEFILI_03368</name>
</gene>
<dbReference type="HOGENOM" id="CLU_2436789_0_0_9"/>
<sequence>MVFFIFSSLLDFLISSSEAESSPATRFTLCSTRGSRHFSASRGATFDCASFYSVSCFLTFPDSSQANFALSSERTSKTESVRSSAVLTFL</sequence>
<comment type="caution">
    <text evidence="1">The sequence shown here is derived from an EMBL/GenBank/DDBJ whole genome shotgun (WGS) entry which is preliminary data.</text>
</comment>
<dbReference type="Proteomes" id="UP000005950">
    <property type="component" value="Unassembled WGS sequence"/>
</dbReference>
<protein>
    <submittedName>
        <fullName evidence="1">Uncharacterized protein</fullName>
    </submittedName>
</protein>
<dbReference type="EMBL" id="ACCF01000211">
    <property type="protein sequence ID" value="EEF66466.1"/>
    <property type="molecule type" value="Genomic_DNA"/>
</dbReference>
<reference evidence="1 2" key="2">
    <citation type="submission" date="2009-02" db="EMBL/GenBank/DDBJ databases">
        <title>Draft genome sequence of Holdemania filiformis DSM 12042.</title>
        <authorList>
            <person name="Sudarsanam P."/>
            <person name="Ley R."/>
            <person name="Guruge J."/>
            <person name="Turnbaugh P.J."/>
            <person name="Mahowald M."/>
            <person name="Liep D."/>
            <person name="Gordon J."/>
        </authorList>
    </citation>
    <scope>NUCLEOTIDE SEQUENCE [LARGE SCALE GENOMIC DNA]</scope>
    <source>
        <strain evidence="1 2">DSM 12042</strain>
    </source>
</reference>
<dbReference type="AlphaFoldDB" id="B9YC10"/>
<reference evidence="1 2" key="1">
    <citation type="submission" date="2008-12" db="EMBL/GenBank/DDBJ databases">
        <authorList>
            <person name="Fulton L."/>
            <person name="Clifton S."/>
            <person name="Fulton B."/>
            <person name="Xu J."/>
            <person name="Minx P."/>
            <person name="Pepin K.H."/>
            <person name="Johnson M."/>
            <person name="Bhonagiri V."/>
            <person name="Nash W.E."/>
            <person name="Mardis E.R."/>
            <person name="Wilson R.K."/>
        </authorList>
    </citation>
    <scope>NUCLEOTIDE SEQUENCE [LARGE SCALE GENOMIC DNA]</scope>
    <source>
        <strain evidence="1 2">DSM 12042</strain>
    </source>
</reference>
<organism evidence="1 2">
    <name type="scientific">Holdemania filiformis DSM 12042</name>
    <dbReference type="NCBI Taxonomy" id="545696"/>
    <lineage>
        <taxon>Bacteria</taxon>
        <taxon>Bacillati</taxon>
        <taxon>Bacillota</taxon>
        <taxon>Erysipelotrichia</taxon>
        <taxon>Erysipelotrichales</taxon>
        <taxon>Erysipelotrichaceae</taxon>
        <taxon>Holdemania</taxon>
    </lineage>
</organism>
<name>B9YC10_9FIRM</name>
<accession>B9YC10</accession>
<proteinExistence type="predicted"/>
<evidence type="ECO:0000313" key="1">
    <source>
        <dbReference type="EMBL" id="EEF66466.1"/>
    </source>
</evidence>